<dbReference type="EMBL" id="FPAS01000001">
    <property type="protein sequence ID" value="SFT38230.1"/>
    <property type="molecule type" value="Genomic_DNA"/>
</dbReference>
<keyword evidence="12" id="KW-0046">Antibiotic resistance</keyword>
<evidence type="ECO:0000256" key="4">
    <source>
        <dbReference type="ARBA" id="ARBA00005250"/>
    </source>
</evidence>
<dbReference type="CDD" id="cd16302">
    <property type="entry name" value="CcrA-like_MBL-B1"/>
    <property type="match status" value="1"/>
</dbReference>
<dbReference type="AlphaFoldDB" id="A0A1I6XIU4"/>
<evidence type="ECO:0000256" key="8">
    <source>
        <dbReference type="ARBA" id="ARBA00022729"/>
    </source>
</evidence>
<proteinExistence type="inferred from homology"/>
<keyword evidence="11" id="KW-0862">Zinc</keyword>
<evidence type="ECO:0000259" key="14">
    <source>
        <dbReference type="SMART" id="SM00849"/>
    </source>
</evidence>
<dbReference type="InterPro" id="IPR058199">
    <property type="entry name" value="BlaB//VIM/IMP-1"/>
</dbReference>
<reference evidence="15 16" key="1">
    <citation type="submission" date="2016-10" db="EMBL/GenBank/DDBJ databases">
        <authorList>
            <person name="de Groot N.N."/>
        </authorList>
    </citation>
    <scope>NUCLEOTIDE SEQUENCE [LARGE SCALE GENOMIC DNA]</scope>
    <source>
        <strain evidence="15 16">CGMCC 1.7005</strain>
    </source>
</reference>
<evidence type="ECO:0000256" key="10">
    <source>
        <dbReference type="ARBA" id="ARBA00022801"/>
    </source>
</evidence>
<dbReference type="GO" id="GO:0017001">
    <property type="term" value="P:antibiotic catabolic process"/>
    <property type="evidence" value="ECO:0007669"/>
    <property type="project" value="UniProtKB-ARBA"/>
</dbReference>
<comment type="similarity">
    <text evidence="4">Belongs to the metallo-beta-lactamase superfamily. Class-B beta-lactamase family.</text>
</comment>
<dbReference type="PANTHER" id="PTHR42951">
    <property type="entry name" value="METALLO-BETA-LACTAMASE DOMAIN-CONTAINING"/>
    <property type="match status" value="1"/>
</dbReference>
<evidence type="ECO:0000256" key="9">
    <source>
        <dbReference type="ARBA" id="ARBA00022764"/>
    </source>
</evidence>
<name>A0A1I6XIU4_9FLAO</name>
<dbReference type="SMART" id="SM00849">
    <property type="entry name" value="Lactamase_B"/>
    <property type="match status" value="1"/>
</dbReference>
<feature type="signal peptide" evidence="13">
    <location>
        <begin position="1"/>
        <end position="18"/>
    </location>
</feature>
<feature type="chain" id="PRO_5014608434" description="beta-lactamase" evidence="13">
    <location>
        <begin position="19"/>
        <end position="243"/>
    </location>
</feature>
<evidence type="ECO:0000313" key="15">
    <source>
        <dbReference type="EMBL" id="SFT38230.1"/>
    </source>
</evidence>
<dbReference type="STRING" id="477690.SAMN05216474_0239"/>
<dbReference type="Proteomes" id="UP000236454">
    <property type="component" value="Unassembled WGS sequence"/>
</dbReference>
<accession>A0A1I6XIU4</accession>
<comment type="subcellular location">
    <subcellularLocation>
        <location evidence="3">Periplasm</location>
    </subcellularLocation>
</comment>
<protein>
    <recommendedName>
        <fullName evidence="6">beta-lactamase</fullName>
        <ecNumber evidence="6">3.5.2.6</ecNumber>
    </recommendedName>
</protein>
<evidence type="ECO:0000256" key="12">
    <source>
        <dbReference type="ARBA" id="ARBA00023251"/>
    </source>
</evidence>
<dbReference type="InterPro" id="IPR036866">
    <property type="entry name" value="RibonucZ/Hydroxyglut_hydro"/>
</dbReference>
<evidence type="ECO:0000256" key="3">
    <source>
        <dbReference type="ARBA" id="ARBA00004418"/>
    </source>
</evidence>
<dbReference type="InterPro" id="IPR050855">
    <property type="entry name" value="NDM-1-like"/>
</dbReference>
<dbReference type="InterPro" id="IPR001279">
    <property type="entry name" value="Metallo-B-lactamas"/>
</dbReference>
<dbReference type="NCBIfam" id="NF033088">
    <property type="entry name" value="bla_subclass_B1"/>
    <property type="match status" value="1"/>
</dbReference>
<evidence type="ECO:0000256" key="13">
    <source>
        <dbReference type="SAM" id="SignalP"/>
    </source>
</evidence>
<dbReference type="Gene3D" id="3.60.15.10">
    <property type="entry name" value="Ribonuclease Z/Hydroxyacylglutathione hydrolase-like"/>
    <property type="match status" value="1"/>
</dbReference>
<keyword evidence="7" id="KW-0479">Metal-binding</keyword>
<dbReference type="PANTHER" id="PTHR42951:SF4">
    <property type="entry name" value="ACYL-COENZYME A THIOESTERASE MBLAC2"/>
    <property type="match status" value="1"/>
</dbReference>
<comment type="subunit">
    <text evidence="5">Monomer.</text>
</comment>
<dbReference type="OrthoDB" id="9769598at2"/>
<organism evidence="15 16">
    <name type="scientific">Lishizhenia tianjinensis</name>
    <dbReference type="NCBI Taxonomy" id="477690"/>
    <lineage>
        <taxon>Bacteria</taxon>
        <taxon>Pseudomonadati</taxon>
        <taxon>Bacteroidota</taxon>
        <taxon>Flavobacteriia</taxon>
        <taxon>Flavobacteriales</taxon>
        <taxon>Crocinitomicaceae</taxon>
        <taxon>Lishizhenia</taxon>
    </lineage>
</organism>
<evidence type="ECO:0000313" key="16">
    <source>
        <dbReference type="Proteomes" id="UP000236454"/>
    </source>
</evidence>
<feature type="domain" description="Metallo-beta-lactamase" evidence="14">
    <location>
        <begin position="56"/>
        <end position="225"/>
    </location>
</feature>
<comment type="cofactor">
    <cofactor evidence="2">
        <name>Zn(2+)</name>
        <dbReference type="ChEBI" id="CHEBI:29105"/>
    </cofactor>
</comment>
<keyword evidence="10" id="KW-0378">Hydrolase</keyword>
<keyword evidence="16" id="KW-1185">Reference proteome</keyword>
<comment type="catalytic activity">
    <reaction evidence="1">
        <text>a beta-lactam + H2O = a substituted beta-amino acid</text>
        <dbReference type="Rhea" id="RHEA:20401"/>
        <dbReference type="ChEBI" id="CHEBI:15377"/>
        <dbReference type="ChEBI" id="CHEBI:35627"/>
        <dbReference type="ChEBI" id="CHEBI:140347"/>
        <dbReference type="EC" id="3.5.2.6"/>
    </reaction>
</comment>
<evidence type="ECO:0000256" key="11">
    <source>
        <dbReference type="ARBA" id="ARBA00022833"/>
    </source>
</evidence>
<sequence length="243" mass="27104">MKVAFGVILMLVLFSACATRYQKLDSENPVLQIYKVAPHTYRHVSFLETERFGKVACNGMIVIDQDEAVVIDAPTNDEAAADLLYYVKNDLNAEVKAVVVTHFHEDCLGGLKSFHEKNIPSYAYFLTQELARKNGEEIPQHTFKDSLMLAVGKEKLNVYYLGAGHTADNTVVYFEQDQSLFGGCLVKSLGASKGNLSDARVEDWSTTIEHVEEKFTHVKHVIPGHGKDGGKELLTYTKELFAL</sequence>
<evidence type="ECO:0000256" key="2">
    <source>
        <dbReference type="ARBA" id="ARBA00001947"/>
    </source>
</evidence>
<evidence type="ECO:0000256" key="1">
    <source>
        <dbReference type="ARBA" id="ARBA00001526"/>
    </source>
</evidence>
<dbReference type="SUPFAM" id="SSF56281">
    <property type="entry name" value="Metallo-hydrolase/oxidoreductase"/>
    <property type="match status" value="1"/>
</dbReference>
<evidence type="ECO:0000256" key="6">
    <source>
        <dbReference type="ARBA" id="ARBA00012865"/>
    </source>
</evidence>
<gene>
    <name evidence="15" type="ORF">SAMN05216474_0239</name>
</gene>
<dbReference type="RefSeq" id="WP_090245428.1">
    <property type="nucleotide sequence ID" value="NZ_FPAS01000001.1"/>
</dbReference>
<dbReference type="EC" id="3.5.2.6" evidence="6"/>
<keyword evidence="8 13" id="KW-0732">Signal</keyword>
<evidence type="ECO:0000256" key="7">
    <source>
        <dbReference type="ARBA" id="ARBA00022723"/>
    </source>
</evidence>
<dbReference type="NCBIfam" id="NF012229">
    <property type="entry name" value="bla_class_B_core"/>
    <property type="match status" value="1"/>
</dbReference>
<dbReference type="Pfam" id="PF00753">
    <property type="entry name" value="Lactamase_B"/>
    <property type="match status" value="1"/>
</dbReference>
<keyword evidence="9" id="KW-0574">Periplasm</keyword>
<dbReference type="PROSITE" id="PS51257">
    <property type="entry name" value="PROKAR_LIPOPROTEIN"/>
    <property type="match status" value="1"/>
</dbReference>
<evidence type="ECO:0000256" key="5">
    <source>
        <dbReference type="ARBA" id="ARBA00011245"/>
    </source>
</evidence>